<protein>
    <submittedName>
        <fullName evidence="4">Gfo/Idh/MocA family oxidoreductase</fullName>
    </submittedName>
</protein>
<evidence type="ECO:0000313" key="4">
    <source>
        <dbReference type="EMBL" id="TNY34184.1"/>
    </source>
</evidence>
<evidence type="ECO:0000259" key="3">
    <source>
        <dbReference type="Pfam" id="PF22725"/>
    </source>
</evidence>
<dbReference type="GO" id="GO:0016491">
    <property type="term" value="F:oxidoreductase activity"/>
    <property type="evidence" value="ECO:0007669"/>
    <property type="project" value="UniProtKB-KW"/>
</dbReference>
<dbReference type="GO" id="GO:0000166">
    <property type="term" value="F:nucleotide binding"/>
    <property type="evidence" value="ECO:0007669"/>
    <property type="project" value="InterPro"/>
</dbReference>
<dbReference type="Gene3D" id="3.30.360.10">
    <property type="entry name" value="Dihydrodipicolinate Reductase, domain 2"/>
    <property type="match status" value="1"/>
</dbReference>
<dbReference type="AlphaFoldDB" id="A0A5C5GIZ4"/>
<comment type="caution">
    <text evidence="4">The sequence shown here is derived from an EMBL/GenBank/DDBJ whole genome shotgun (WGS) entry which is preliminary data.</text>
</comment>
<dbReference type="InterPro" id="IPR036291">
    <property type="entry name" value="NAD(P)-bd_dom_sf"/>
</dbReference>
<dbReference type="InterPro" id="IPR000683">
    <property type="entry name" value="Gfo/Idh/MocA-like_OxRdtase_N"/>
</dbReference>
<keyword evidence="5" id="KW-1185">Reference proteome</keyword>
<reference evidence="4 5" key="1">
    <citation type="submission" date="2019-06" db="EMBL/GenBank/DDBJ databases">
        <title>Genome of new Rhodobacteraceae sp. SM1903.</title>
        <authorList>
            <person name="Ren X."/>
        </authorList>
    </citation>
    <scope>NUCLEOTIDE SEQUENCE [LARGE SCALE GENOMIC DNA]</scope>
    <source>
        <strain evidence="4 5">SM1903</strain>
    </source>
</reference>
<dbReference type="InterPro" id="IPR050463">
    <property type="entry name" value="Gfo/Idh/MocA_oxidrdct_glycsds"/>
</dbReference>
<dbReference type="PANTHER" id="PTHR43818">
    <property type="entry name" value="BCDNA.GH03377"/>
    <property type="match status" value="1"/>
</dbReference>
<evidence type="ECO:0000256" key="1">
    <source>
        <dbReference type="ARBA" id="ARBA00023002"/>
    </source>
</evidence>
<name>A0A5C5GIZ4_9RHOB</name>
<dbReference type="OrthoDB" id="9776544at2"/>
<feature type="domain" description="GFO/IDH/MocA-like oxidoreductase" evidence="3">
    <location>
        <begin position="129"/>
        <end position="263"/>
    </location>
</feature>
<evidence type="ECO:0000259" key="2">
    <source>
        <dbReference type="Pfam" id="PF01408"/>
    </source>
</evidence>
<dbReference type="Gene3D" id="3.40.50.720">
    <property type="entry name" value="NAD(P)-binding Rossmann-like Domain"/>
    <property type="match status" value="1"/>
</dbReference>
<sequence length="372" mass="39487">MDKLGVGIIGAGNISGAYLRLGPLFKALEMKAVADINTDAAAAKAEEYGVEALSVEDMLARDDIHVVVNLTIPAVHYQVSHNILAAGKHAYSEKPLVLTLEEGEALKKFAAEQGLRVGSAPDTFLGGAHQLARAAIDEGLVGRIVGGTAHVMSHGMEAWHPNPDFFFQPGAGPVLDVGPYYVTNLIQLIGPVKRVTAFASATFPTRTIGSGPREGETVPVDTPTNIHSVLEFENGAIVSHGASWDVWSHGHSPMELYGENGSIYVPDPNFFGGAVEVTGPDKDRRVLEERGHPFGIPNQEERANYRCAGLADMAQGIADGRKHRCDIDLAVHAVDVMTSILKAAESGEVITLSTTCERPAALSPEEATALMA</sequence>
<dbReference type="RefSeq" id="WP_140195303.1">
    <property type="nucleotide sequence ID" value="NZ_CP065915.1"/>
</dbReference>
<keyword evidence="1" id="KW-0560">Oxidoreductase</keyword>
<dbReference type="Proteomes" id="UP000314011">
    <property type="component" value="Unassembled WGS sequence"/>
</dbReference>
<feature type="domain" description="Gfo/Idh/MocA-like oxidoreductase N-terminal" evidence="2">
    <location>
        <begin position="5"/>
        <end position="118"/>
    </location>
</feature>
<dbReference type="PANTHER" id="PTHR43818:SF11">
    <property type="entry name" value="BCDNA.GH03377"/>
    <property type="match status" value="1"/>
</dbReference>
<gene>
    <name evidence="4" type="ORF">FHY64_13270</name>
</gene>
<dbReference type="EMBL" id="VFFF01000001">
    <property type="protein sequence ID" value="TNY34184.1"/>
    <property type="molecule type" value="Genomic_DNA"/>
</dbReference>
<dbReference type="SUPFAM" id="SSF51735">
    <property type="entry name" value="NAD(P)-binding Rossmann-fold domains"/>
    <property type="match status" value="1"/>
</dbReference>
<dbReference type="SUPFAM" id="SSF55347">
    <property type="entry name" value="Glyceraldehyde-3-phosphate dehydrogenase-like, C-terminal domain"/>
    <property type="match status" value="1"/>
</dbReference>
<dbReference type="Pfam" id="PF01408">
    <property type="entry name" value="GFO_IDH_MocA"/>
    <property type="match status" value="1"/>
</dbReference>
<evidence type="ECO:0000313" key="5">
    <source>
        <dbReference type="Proteomes" id="UP000314011"/>
    </source>
</evidence>
<accession>A0A5C5GIZ4</accession>
<proteinExistence type="predicted"/>
<organism evidence="4 5">
    <name type="scientific">Pelagovum pacificum</name>
    <dbReference type="NCBI Taxonomy" id="2588711"/>
    <lineage>
        <taxon>Bacteria</taxon>
        <taxon>Pseudomonadati</taxon>
        <taxon>Pseudomonadota</taxon>
        <taxon>Alphaproteobacteria</taxon>
        <taxon>Rhodobacterales</taxon>
        <taxon>Paracoccaceae</taxon>
        <taxon>Pelagovum</taxon>
    </lineage>
</organism>
<dbReference type="InterPro" id="IPR055170">
    <property type="entry name" value="GFO_IDH_MocA-like_dom"/>
</dbReference>
<dbReference type="Pfam" id="PF22725">
    <property type="entry name" value="GFO_IDH_MocA_C3"/>
    <property type="match status" value="1"/>
</dbReference>